<organism evidence="2 3">
    <name type="scientific">Pseudoneurospora amorphoporcata</name>
    <dbReference type="NCBI Taxonomy" id="241081"/>
    <lineage>
        <taxon>Eukaryota</taxon>
        <taxon>Fungi</taxon>
        <taxon>Dikarya</taxon>
        <taxon>Ascomycota</taxon>
        <taxon>Pezizomycotina</taxon>
        <taxon>Sordariomycetes</taxon>
        <taxon>Sordariomycetidae</taxon>
        <taxon>Sordariales</taxon>
        <taxon>Sordariaceae</taxon>
        <taxon>Pseudoneurospora</taxon>
    </lineage>
</organism>
<evidence type="ECO:0000313" key="2">
    <source>
        <dbReference type="EMBL" id="KAK3947638.1"/>
    </source>
</evidence>
<evidence type="ECO:0008006" key="4">
    <source>
        <dbReference type="Google" id="ProtNLM"/>
    </source>
</evidence>
<evidence type="ECO:0000256" key="1">
    <source>
        <dbReference type="SAM" id="SignalP"/>
    </source>
</evidence>
<keyword evidence="3" id="KW-1185">Reference proteome</keyword>
<dbReference type="Proteomes" id="UP001303222">
    <property type="component" value="Unassembled WGS sequence"/>
</dbReference>
<sequence length="71" mass="7847">MSFVVGLLDPVVLALLLVVSSSRGNWTFARCGRFRRHVFPSQPQADCVIGELLHFRCLFPNPSLPLAALPL</sequence>
<feature type="signal peptide" evidence="1">
    <location>
        <begin position="1"/>
        <end position="24"/>
    </location>
</feature>
<accession>A0AAN6NMM2</accession>
<feature type="chain" id="PRO_5043025677" description="Secreted protein" evidence="1">
    <location>
        <begin position="25"/>
        <end position="71"/>
    </location>
</feature>
<proteinExistence type="predicted"/>
<comment type="caution">
    <text evidence="2">The sequence shown here is derived from an EMBL/GenBank/DDBJ whole genome shotgun (WGS) entry which is preliminary data.</text>
</comment>
<keyword evidence="1" id="KW-0732">Signal</keyword>
<dbReference type="AlphaFoldDB" id="A0AAN6NMM2"/>
<reference evidence="2" key="1">
    <citation type="journal article" date="2023" name="Mol. Phylogenet. Evol.">
        <title>Genome-scale phylogeny and comparative genomics of the fungal order Sordariales.</title>
        <authorList>
            <person name="Hensen N."/>
            <person name="Bonometti L."/>
            <person name="Westerberg I."/>
            <person name="Brannstrom I.O."/>
            <person name="Guillou S."/>
            <person name="Cros-Aarteil S."/>
            <person name="Calhoun S."/>
            <person name="Haridas S."/>
            <person name="Kuo A."/>
            <person name="Mondo S."/>
            <person name="Pangilinan J."/>
            <person name="Riley R."/>
            <person name="LaButti K."/>
            <person name="Andreopoulos B."/>
            <person name="Lipzen A."/>
            <person name="Chen C."/>
            <person name="Yan M."/>
            <person name="Daum C."/>
            <person name="Ng V."/>
            <person name="Clum A."/>
            <person name="Steindorff A."/>
            <person name="Ohm R.A."/>
            <person name="Martin F."/>
            <person name="Silar P."/>
            <person name="Natvig D.O."/>
            <person name="Lalanne C."/>
            <person name="Gautier V."/>
            <person name="Ament-Velasquez S.L."/>
            <person name="Kruys A."/>
            <person name="Hutchinson M.I."/>
            <person name="Powell A.J."/>
            <person name="Barry K."/>
            <person name="Miller A.N."/>
            <person name="Grigoriev I.V."/>
            <person name="Debuchy R."/>
            <person name="Gladieux P."/>
            <person name="Hiltunen Thoren M."/>
            <person name="Johannesson H."/>
        </authorList>
    </citation>
    <scope>NUCLEOTIDE SEQUENCE</scope>
    <source>
        <strain evidence="2">CBS 626.80</strain>
    </source>
</reference>
<gene>
    <name evidence="2" type="ORF">QBC32DRAFT_353724</name>
</gene>
<evidence type="ECO:0000313" key="3">
    <source>
        <dbReference type="Proteomes" id="UP001303222"/>
    </source>
</evidence>
<reference evidence="2" key="2">
    <citation type="submission" date="2023-06" db="EMBL/GenBank/DDBJ databases">
        <authorList>
            <consortium name="Lawrence Berkeley National Laboratory"/>
            <person name="Mondo S.J."/>
            <person name="Hensen N."/>
            <person name="Bonometti L."/>
            <person name="Westerberg I."/>
            <person name="Brannstrom I.O."/>
            <person name="Guillou S."/>
            <person name="Cros-Aarteil S."/>
            <person name="Calhoun S."/>
            <person name="Haridas S."/>
            <person name="Kuo A."/>
            <person name="Pangilinan J."/>
            <person name="Riley R."/>
            <person name="Labutti K."/>
            <person name="Andreopoulos B."/>
            <person name="Lipzen A."/>
            <person name="Chen C."/>
            <person name="Yanf M."/>
            <person name="Daum C."/>
            <person name="Ng V."/>
            <person name="Clum A."/>
            <person name="Steindorff A."/>
            <person name="Ohm R."/>
            <person name="Martin F."/>
            <person name="Silar P."/>
            <person name="Natvig D."/>
            <person name="Lalanne C."/>
            <person name="Gautier V."/>
            <person name="Ament-Velasquez S.L."/>
            <person name="Kruys A."/>
            <person name="Hutchinson M.I."/>
            <person name="Powell A.J."/>
            <person name="Barry K."/>
            <person name="Miller A.N."/>
            <person name="Grigoriev I.V."/>
            <person name="Debuchy R."/>
            <person name="Gladieux P."/>
            <person name="Thoren M.H."/>
            <person name="Johannesson H."/>
        </authorList>
    </citation>
    <scope>NUCLEOTIDE SEQUENCE</scope>
    <source>
        <strain evidence="2">CBS 626.80</strain>
    </source>
</reference>
<dbReference type="EMBL" id="MU859329">
    <property type="protein sequence ID" value="KAK3947638.1"/>
    <property type="molecule type" value="Genomic_DNA"/>
</dbReference>
<protein>
    <recommendedName>
        <fullName evidence="4">Secreted protein</fullName>
    </recommendedName>
</protein>
<name>A0AAN6NMM2_9PEZI</name>